<protein>
    <submittedName>
        <fullName evidence="6">Helix-turn-helix domain-containing protein</fullName>
    </submittedName>
</protein>
<dbReference type="PROSITE" id="PS50943">
    <property type="entry name" value="HTH_CROC1"/>
    <property type="match status" value="1"/>
</dbReference>
<name>A0A6L6YJR4_9BURK</name>
<dbReference type="InterPro" id="IPR050807">
    <property type="entry name" value="TransReg_Diox_bact_type"/>
</dbReference>
<dbReference type="GO" id="GO:0003700">
    <property type="term" value="F:DNA-binding transcription factor activity"/>
    <property type="evidence" value="ECO:0007669"/>
    <property type="project" value="TreeGrafter"/>
</dbReference>
<evidence type="ECO:0000259" key="5">
    <source>
        <dbReference type="PROSITE" id="PS50943"/>
    </source>
</evidence>
<dbReference type="Pfam" id="PF01381">
    <property type="entry name" value="HTH_3"/>
    <property type="match status" value="1"/>
</dbReference>
<keyword evidence="7" id="KW-1185">Reference proteome</keyword>
<sequence>MYPEPNLKKELAKRLQQLRLENNLTQAGLAQLCELPQPVISLFEKPDSNRLPTLATLVSLANVLNVSCDYLLGRTDDKRGARNIVSEDSVIAHLSRRDKQILIHVAKGLLAAADQKQEVMKNSRSNKQVPMGQQKLDQA</sequence>
<dbReference type="CDD" id="cd00093">
    <property type="entry name" value="HTH_XRE"/>
    <property type="match status" value="1"/>
</dbReference>
<proteinExistence type="predicted"/>
<evidence type="ECO:0000313" key="6">
    <source>
        <dbReference type="EMBL" id="MVX57975.1"/>
    </source>
</evidence>
<dbReference type="GO" id="GO:0003677">
    <property type="term" value="F:DNA binding"/>
    <property type="evidence" value="ECO:0007669"/>
    <property type="project" value="UniProtKB-KW"/>
</dbReference>
<keyword evidence="2" id="KW-0238">DNA-binding</keyword>
<dbReference type="GO" id="GO:0005829">
    <property type="term" value="C:cytosol"/>
    <property type="evidence" value="ECO:0007669"/>
    <property type="project" value="TreeGrafter"/>
</dbReference>
<reference evidence="6 7" key="1">
    <citation type="submission" date="2019-12" db="EMBL/GenBank/DDBJ databases">
        <title>Microbes associate with the intestines of laboratory mice.</title>
        <authorList>
            <person name="Navarre W."/>
            <person name="Wong E."/>
        </authorList>
    </citation>
    <scope>NUCLEOTIDE SEQUENCE [LARGE SCALE GENOMIC DNA]</scope>
    <source>
        <strain evidence="6 7">NM82_D38</strain>
    </source>
</reference>
<evidence type="ECO:0000256" key="1">
    <source>
        <dbReference type="ARBA" id="ARBA00023015"/>
    </source>
</evidence>
<gene>
    <name evidence="6" type="ORF">E5987_12405</name>
</gene>
<dbReference type="SMART" id="SM00530">
    <property type="entry name" value="HTH_XRE"/>
    <property type="match status" value="1"/>
</dbReference>
<accession>A0A6L6YJR4</accession>
<dbReference type="Gene3D" id="1.10.260.40">
    <property type="entry name" value="lambda repressor-like DNA-binding domains"/>
    <property type="match status" value="1"/>
</dbReference>
<comment type="caution">
    <text evidence="6">The sequence shown here is derived from an EMBL/GenBank/DDBJ whole genome shotgun (WGS) entry which is preliminary data.</text>
</comment>
<dbReference type="PANTHER" id="PTHR46797">
    <property type="entry name" value="HTH-TYPE TRANSCRIPTIONAL REGULATOR"/>
    <property type="match status" value="1"/>
</dbReference>
<dbReference type="PANTHER" id="PTHR46797:SF23">
    <property type="entry name" value="HTH-TYPE TRANSCRIPTIONAL REGULATOR SUTR"/>
    <property type="match status" value="1"/>
</dbReference>
<organism evidence="6 7">
    <name type="scientific">Parasutterella muris</name>
    <dbReference type="NCBI Taxonomy" id="2565572"/>
    <lineage>
        <taxon>Bacteria</taxon>
        <taxon>Pseudomonadati</taxon>
        <taxon>Pseudomonadota</taxon>
        <taxon>Betaproteobacteria</taxon>
        <taxon>Burkholderiales</taxon>
        <taxon>Sutterellaceae</taxon>
        <taxon>Parasutterella</taxon>
    </lineage>
</organism>
<dbReference type="InterPro" id="IPR010982">
    <property type="entry name" value="Lambda_DNA-bd_dom_sf"/>
</dbReference>
<evidence type="ECO:0000313" key="7">
    <source>
        <dbReference type="Proteomes" id="UP000472580"/>
    </source>
</evidence>
<dbReference type="InterPro" id="IPR001387">
    <property type="entry name" value="Cro/C1-type_HTH"/>
</dbReference>
<feature type="region of interest" description="Disordered" evidence="4">
    <location>
        <begin position="117"/>
        <end position="139"/>
    </location>
</feature>
<dbReference type="AlphaFoldDB" id="A0A6L6YJR4"/>
<dbReference type="RefSeq" id="WP_160336384.1">
    <property type="nucleotide sequence ID" value="NZ_CALPCR010000009.1"/>
</dbReference>
<feature type="domain" description="HTH cro/C1-type" evidence="5">
    <location>
        <begin position="15"/>
        <end position="71"/>
    </location>
</feature>
<evidence type="ECO:0000256" key="2">
    <source>
        <dbReference type="ARBA" id="ARBA00023125"/>
    </source>
</evidence>
<keyword evidence="1" id="KW-0805">Transcription regulation</keyword>
<evidence type="ECO:0000256" key="3">
    <source>
        <dbReference type="ARBA" id="ARBA00023163"/>
    </source>
</evidence>
<dbReference type="SUPFAM" id="SSF47413">
    <property type="entry name" value="lambda repressor-like DNA-binding domains"/>
    <property type="match status" value="1"/>
</dbReference>
<keyword evidence="3" id="KW-0804">Transcription</keyword>
<evidence type="ECO:0000256" key="4">
    <source>
        <dbReference type="SAM" id="MobiDB-lite"/>
    </source>
</evidence>
<dbReference type="OrthoDB" id="2736385at2"/>
<dbReference type="EMBL" id="WSRP01000071">
    <property type="protein sequence ID" value="MVX57975.1"/>
    <property type="molecule type" value="Genomic_DNA"/>
</dbReference>
<dbReference type="Proteomes" id="UP000472580">
    <property type="component" value="Unassembled WGS sequence"/>
</dbReference>